<reference evidence="3" key="1">
    <citation type="journal article" date="2020" name="Mol. Plant Microbe Interact.">
        <title>Genome Sequence of the Biocontrol Agent Coniothyrium minitans strain Conio (IMI 134523).</title>
        <authorList>
            <person name="Patel D."/>
            <person name="Shittu T.A."/>
            <person name="Baroncelli R."/>
            <person name="Muthumeenakshi S."/>
            <person name="Osborne T.H."/>
            <person name="Janganan T.K."/>
            <person name="Sreenivasaprasad S."/>
        </authorList>
    </citation>
    <scope>NUCLEOTIDE SEQUENCE</scope>
    <source>
        <strain evidence="3">Conio</strain>
    </source>
</reference>
<feature type="region of interest" description="Disordered" evidence="1">
    <location>
        <begin position="1"/>
        <end position="45"/>
    </location>
</feature>
<gene>
    <name evidence="3" type="ORF">PMIN01_11456</name>
</gene>
<sequence length="885" mass="97879">MNPRESQREAIDPESSSPEAETPASSHAEASSSHTKRSDVLRHVFPRSHLARNSSVTSGIASRVVKFSHRNSPPISSTRHSKPRVAFHRALTSFFNTGHISTTVPISHNPNTSTSSSIRSRANSNSLHGSVPSLEFVSSGAFIFSGPSLRSRSGSFSNSTPRLPSLREDSEDFNMLRRVHSDTFSFDNMAVERGIVRTMSDVLYGFDNPGRIEDLVSSSLEGLAEVHSLSDKRFAAPSANRSLIISDLTAGIIPCLDGASRRALRSTCKDWHAAIDRDTLLRQPASHCLPTEILQTIFRYLGPRSFNAARHTCRQWMRASLDRKLLCTMLERGGWLSCAENLNPSSSNASEPWSLSRLLSRECTLSSEWSGSGVFPKNRQDFGVFAEVSRTDFTDLAAGHSGSEARGSAGLVFTTSICGLYVLVGRETIIYVYHIQGSSLVPVTSIICPRRVLAMSMDVSYGRYAVAALLEGRMGMVCELQFGPDRSDDPPVEILVRGNNRSYQTMARFAACSDSQIPYIESVDVKSNHQTTSLHAMHDQRTHAQNYINNTSNLNLPGPRHDASLTSMSDYDQGCCTLPVEGGTSTFYRHLCSDDDPPRSVSICPQRRCVVFGCAAGIELHWIDALTGQSLSRWFPLTAPSDCLHFLAPRPGFESAKKLRLISSAAHPNDRPGINRKFFIGHPDVSSFWGSFGFESHPRRLGSPNIDNYRAVPLSDGHHILFVDPKTEKLFLGCDAPLGGPIKLLRKVMFLPPSADSQAPHLYTAAFDMSVGARVVVAFDDTLVLYSIPPGVCNMSRTEQKADSWDVYTAPPFASEGRSEDHWLNCEWRQSNRDHVRQKLTVRSQTWFPIHFAYDIADLLTRLHRVQRGAPCRLRRPLLANPSCV</sequence>
<dbReference type="SUPFAM" id="SSF81383">
    <property type="entry name" value="F-box domain"/>
    <property type="match status" value="1"/>
</dbReference>
<dbReference type="SMART" id="SM00256">
    <property type="entry name" value="FBOX"/>
    <property type="match status" value="2"/>
</dbReference>
<evidence type="ECO:0000256" key="1">
    <source>
        <dbReference type="SAM" id="MobiDB-lite"/>
    </source>
</evidence>
<dbReference type="InterPro" id="IPR036047">
    <property type="entry name" value="F-box-like_dom_sf"/>
</dbReference>
<feature type="compositionally biased region" description="Basic and acidic residues" evidence="1">
    <location>
        <begin position="1"/>
        <end position="11"/>
    </location>
</feature>
<evidence type="ECO:0000313" key="3">
    <source>
        <dbReference type="EMBL" id="KAF9730587.1"/>
    </source>
</evidence>
<protein>
    <submittedName>
        <fullName evidence="3">F-box domain-containing protein</fullName>
    </submittedName>
</protein>
<organism evidence="3 4">
    <name type="scientific">Paraphaeosphaeria minitans</name>
    <dbReference type="NCBI Taxonomy" id="565426"/>
    <lineage>
        <taxon>Eukaryota</taxon>
        <taxon>Fungi</taxon>
        <taxon>Dikarya</taxon>
        <taxon>Ascomycota</taxon>
        <taxon>Pezizomycotina</taxon>
        <taxon>Dothideomycetes</taxon>
        <taxon>Pleosporomycetidae</taxon>
        <taxon>Pleosporales</taxon>
        <taxon>Massarineae</taxon>
        <taxon>Didymosphaeriaceae</taxon>
        <taxon>Paraphaeosphaeria</taxon>
    </lineage>
</organism>
<dbReference type="Pfam" id="PF12937">
    <property type="entry name" value="F-box-like"/>
    <property type="match status" value="1"/>
</dbReference>
<dbReference type="Proteomes" id="UP000756921">
    <property type="component" value="Unassembled WGS sequence"/>
</dbReference>
<keyword evidence="4" id="KW-1185">Reference proteome</keyword>
<feature type="domain" description="F-box" evidence="2">
    <location>
        <begin position="289"/>
        <end position="329"/>
    </location>
</feature>
<proteinExistence type="predicted"/>
<dbReference type="Gene3D" id="1.20.1280.50">
    <property type="match status" value="1"/>
</dbReference>
<accession>A0A9P6G808</accession>
<name>A0A9P6G808_9PLEO</name>
<evidence type="ECO:0000313" key="4">
    <source>
        <dbReference type="Proteomes" id="UP000756921"/>
    </source>
</evidence>
<comment type="caution">
    <text evidence="3">The sequence shown here is derived from an EMBL/GenBank/DDBJ whole genome shotgun (WGS) entry which is preliminary data.</text>
</comment>
<dbReference type="OrthoDB" id="1689567at2759"/>
<evidence type="ECO:0000259" key="2">
    <source>
        <dbReference type="SMART" id="SM00256"/>
    </source>
</evidence>
<dbReference type="AlphaFoldDB" id="A0A9P6G808"/>
<feature type="compositionally biased region" description="Low complexity" evidence="1">
    <location>
        <begin position="109"/>
        <end position="124"/>
    </location>
</feature>
<dbReference type="InterPro" id="IPR001810">
    <property type="entry name" value="F-box_dom"/>
</dbReference>
<dbReference type="EMBL" id="WJXW01000014">
    <property type="protein sequence ID" value="KAF9730587.1"/>
    <property type="molecule type" value="Genomic_DNA"/>
</dbReference>
<feature type="compositionally biased region" description="Low complexity" evidence="1">
    <location>
        <begin position="14"/>
        <end position="33"/>
    </location>
</feature>
<feature type="region of interest" description="Disordered" evidence="1">
    <location>
        <begin position="105"/>
        <end position="124"/>
    </location>
</feature>
<feature type="domain" description="F-box" evidence="2">
    <location>
        <begin position="244"/>
        <end position="283"/>
    </location>
</feature>